<dbReference type="Pfam" id="PF13844">
    <property type="entry name" value="Glyco_transf_41"/>
    <property type="match status" value="2"/>
</dbReference>
<comment type="caution">
    <text evidence="7">The sequence shown here is derived from an EMBL/GenBank/DDBJ whole genome shotgun (WGS) entry which is preliminary data.</text>
</comment>
<evidence type="ECO:0000256" key="1">
    <source>
        <dbReference type="ARBA" id="ARBA00004922"/>
    </source>
</evidence>
<evidence type="ECO:0000256" key="2">
    <source>
        <dbReference type="ARBA" id="ARBA00022679"/>
    </source>
</evidence>
<dbReference type="InterPro" id="IPR029063">
    <property type="entry name" value="SAM-dependent_MTases_sf"/>
</dbReference>
<evidence type="ECO:0000259" key="6">
    <source>
        <dbReference type="Pfam" id="PF13844"/>
    </source>
</evidence>
<name>A0A1V9ZUA8_ACHHY</name>
<feature type="domain" description="Methyltransferase type 11" evidence="5">
    <location>
        <begin position="605"/>
        <end position="660"/>
    </location>
</feature>
<dbReference type="Proteomes" id="UP000243579">
    <property type="component" value="Unassembled WGS sequence"/>
</dbReference>
<protein>
    <submittedName>
        <fullName evidence="7">UDP-N-acetylglucosamine-peptide N-acetylglucosaminyltransferase</fullName>
    </submittedName>
</protein>
<dbReference type="InterPro" id="IPR013216">
    <property type="entry name" value="Methyltransf_11"/>
</dbReference>
<keyword evidence="4" id="KW-0802">TPR repeat</keyword>
<dbReference type="GO" id="GO:0008757">
    <property type="term" value="F:S-adenosylmethionine-dependent methyltransferase activity"/>
    <property type="evidence" value="ECO:0007669"/>
    <property type="project" value="InterPro"/>
</dbReference>
<gene>
    <name evidence="7" type="ORF">ACHHYP_00595</name>
</gene>
<keyword evidence="2 7" id="KW-0808">Transferase</keyword>
<dbReference type="GO" id="GO:0097363">
    <property type="term" value="F:protein O-acetylglucosaminyltransferase activity"/>
    <property type="evidence" value="ECO:0007669"/>
    <property type="project" value="TreeGrafter"/>
</dbReference>
<evidence type="ECO:0000256" key="3">
    <source>
        <dbReference type="ARBA" id="ARBA00022737"/>
    </source>
</evidence>
<keyword evidence="7" id="KW-0328">Glycosyltransferase</keyword>
<dbReference type="Gene3D" id="3.40.50.11380">
    <property type="match status" value="1"/>
</dbReference>
<dbReference type="InterPro" id="IPR037919">
    <property type="entry name" value="OGT"/>
</dbReference>
<reference evidence="7 8" key="1">
    <citation type="journal article" date="2014" name="Genome Biol. Evol.">
        <title>The secreted proteins of Achlya hypogyna and Thraustotheca clavata identify the ancestral oomycete secretome and reveal gene acquisitions by horizontal gene transfer.</title>
        <authorList>
            <person name="Misner I."/>
            <person name="Blouin N."/>
            <person name="Leonard G."/>
            <person name="Richards T.A."/>
            <person name="Lane C.E."/>
        </authorList>
    </citation>
    <scope>NUCLEOTIDE SEQUENCE [LARGE SCALE GENOMIC DNA]</scope>
    <source>
        <strain evidence="7 8">ATCC 48635</strain>
    </source>
</reference>
<dbReference type="EMBL" id="JNBR01000005">
    <property type="protein sequence ID" value="OQS01608.1"/>
    <property type="molecule type" value="Genomic_DNA"/>
</dbReference>
<feature type="domain" description="O-GlcNAc transferase C-terminal" evidence="6">
    <location>
        <begin position="202"/>
        <end position="362"/>
    </location>
</feature>
<feature type="domain" description="O-GlcNAc transferase C-terminal" evidence="6">
    <location>
        <begin position="377"/>
        <end position="559"/>
    </location>
</feature>
<evidence type="ECO:0000313" key="7">
    <source>
        <dbReference type="EMBL" id="OQS01608.1"/>
    </source>
</evidence>
<dbReference type="SUPFAM" id="SSF48452">
    <property type="entry name" value="TPR-like"/>
    <property type="match status" value="1"/>
</dbReference>
<dbReference type="Gene3D" id="3.40.50.2000">
    <property type="entry name" value="Glycogen Phosphorylase B"/>
    <property type="match status" value="1"/>
</dbReference>
<evidence type="ECO:0000259" key="5">
    <source>
        <dbReference type="Pfam" id="PF08241"/>
    </source>
</evidence>
<evidence type="ECO:0000313" key="8">
    <source>
        <dbReference type="Proteomes" id="UP000243579"/>
    </source>
</evidence>
<dbReference type="InterPro" id="IPR011990">
    <property type="entry name" value="TPR-like_helical_dom_sf"/>
</dbReference>
<evidence type="ECO:0000256" key="4">
    <source>
        <dbReference type="ARBA" id="ARBA00022803"/>
    </source>
</evidence>
<sequence>MRIRVVVAVVLGVFRVVVSTSITKLHRLLAAGDMVGLEDCASALVAHGAVPLQELATAYELLGIAQYNLGRLKDATNTFRTGVRHFADHKTMWLHLGDCYLSQLKVPQAIAAYETAVIHKRLSDDSSRLYKARSWVALWADRDVLADGLRAQVTDGLSQGMTTSINAADCGDLPPALTLALSRHSGVARMQLPPLPCDTTAAPMPLKLGFVSSDFGLHPVATLVRGLTSMLQRDGHFEVHCFALSDEPSWWRTNITGEVHAMVSLKGLNAVKAAAAIHARGMHILIDLNGHTLHSGLPIMAYRPAPVQVHHDLTTGCNYIDYFLVDAVTSPPTLASTFSEKLIFVPQCYIVNDHKQMMLHAVHAKRPTPVEAKLGVLSASTILFATFSNWQKMDPKAFGAWMHILRRVPDSVMWFMKYPGHDTARLNLIAEAATYGVDGQRRLLFTDMSPWIDHTRVKQVADVVLDTTFKNGHTTLIDALWAGVPVVTLEGDRMSTRAGSSAAHSMHPTLHHIMVVHSFKEYEDVAVAVASAPRTRRSLRKFVQDQRTTSALFDTEGFTAYFAQAMLAAWDLKIRRQGRTPHIITSRDGWQIVDIQTTATSTPDHVTDMQDLRGFANNTVTAIYSSHTLEHSGYGADSGYAVEVVLREWFRVLAPGGALFLSVPDLRTLATLLLRPSITLDESFHVMRMVYGGQVDTHDYHKVGFTYPILRLYLERAGFCSVSHVKSFGLFPDTSDLEYMGVPISLNVVATACKLGRATDVRIPSMQYFD</sequence>
<dbReference type="GO" id="GO:0006493">
    <property type="term" value="P:protein O-linked glycosylation"/>
    <property type="evidence" value="ECO:0007669"/>
    <property type="project" value="InterPro"/>
</dbReference>
<dbReference type="SUPFAM" id="SSF53335">
    <property type="entry name" value="S-adenosyl-L-methionine-dependent methyltransferases"/>
    <property type="match status" value="1"/>
</dbReference>
<dbReference type="OrthoDB" id="421121at2759"/>
<organism evidence="7 8">
    <name type="scientific">Achlya hypogyna</name>
    <name type="common">Oomycete</name>
    <name type="synonym">Protoachlya hypogyna</name>
    <dbReference type="NCBI Taxonomy" id="1202772"/>
    <lineage>
        <taxon>Eukaryota</taxon>
        <taxon>Sar</taxon>
        <taxon>Stramenopiles</taxon>
        <taxon>Oomycota</taxon>
        <taxon>Saprolegniomycetes</taxon>
        <taxon>Saprolegniales</taxon>
        <taxon>Achlyaceae</taxon>
        <taxon>Achlya</taxon>
    </lineage>
</organism>
<comment type="pathway">
    <text evidence="1">Protein modification; protein glycosylation.</text>
</comment>
<proteinExistence type="predicted"/>
<dbReference type="Gene3D" id="1.25.40.10">
    <property type="entry name" value="Tetratricopeptide repeat domain"/>
    <property type="match status" value="1"/>
</dbReference>
<keyword evidence="8" id="KW-1185">Reference proteome</keyword>
<dbReference type="Gene3D" id="3.40.50.150">
    <property type="entry name" value="Vaccinia Virus protein VP39"/>
    <property type="match status" value="1"/>
</dbReference>
<dbReference type="PANTHER" id="PTHR44366:SF1">
    <property type="entry name" value="UDP-N-ACETYLGLUCOSAMINE--PEPTIDE N-ACETYLGLUCOSAMINYLTRANSFERASE 110 KDA SUBUNIT"/>
    <property type="match status" value="1"/>
</dbReference>
<dbReference type="Pfam" id="PF08241">
    <property type="entry name" value="Methyltransf_11"/>
    <property type="match status" value="1"/>
</dbReference>
<dbReference type="InterPro" id="IPR029489">
    <property type="entry name" value="OGT/SEC/SPY_C"/>
</dbReference>
<accession>A0A1V9ZUA8</accession>
<dbReference type="SUPFAM" id="SSF53756">
    <property type="entry name" value="UDP-Glycosyltransferase/glycogen phosphorylase"/>
    <property type="match status" value="1"/>
</dbReference>
<dbReference type="AlphaFoldDB" id="A0A1V9ZUA8"/>
<keyword evidence="3" id="KW-0677">Repeat</keyword>
<dbReference type="STRING" id="1202772.A0A1V9ZUA8"/>
<dbReference type="PANTHER" id="PTHR44366">
    <property type="entry name" value="UDP-N-ACETYLGLUCOSAMINE--PEPTIDE N-ACETYLGLUCOSAMINYLTRANSFERASE 110 KDA SUBUNIT"/>
    <property type="match status" value="1"/>
</dbReference>